<dbReference type="PANTHER" id="PTHR36109:SF2">
    <property type="entry name" value="MEMBRANE PROTEIN"/>
    <property type="match status" value="1"/>
</dbReference>
<proteinExistence type="predicted"/>
<name>A0A6I6ESJ3_9CLOT</name>
<feature type="transmembrane region" description="Helical" evidence="1">
    <location>
        <begin position="127"/>
        <end position="151"/>
    </location>
</feature>
<evidence type="ECO:0000256" key="1">
    <source>
        <dbReference type="SAM" id="Phobius"/>
    </source>
</evidence>
<evidence type="ECO:0000313" key="3">
    <source>
        <dbReference type="Proteomes" id="UP000422764"/>
    </source>
</evidence>
<dbReference type="Proteomes" id="UP000422764">
    <property type="component" value="Chromosome"/>
</dbReference>
<organism evidence="2 3">
    <name type="scientific">Clostridium bovifaecis</name>
    <dbReference type="NCBI Taxonomy" id="2184719"/>
    <lineage>
        <taxon>Bacteria</taxon>
        <taxon>Bacillati</taxon>
        <taxon>Bacillota</taxon>
        <taxon>Clostridia</taxon>
        <taxon>Eubacteriales</taxon>
        <taxon>Clostridiaceae</taxon>
        <taxon>Clostridium</taxon>
    </lineage>
</organism>
<gene>
    <name evidence="2" type="ORF">GOM49_17240</name>
</gene>
<keyword evidence="1" id="KW-0472">Membrane</keyword>
<keyword evidence="1" id="KW-1133">Transmembrane helix</keyword>
<feature type="transmembrane region" description="Helical" evidence="1">
    <location>
        <begin position="89"/>
        <end position="107"/>
    </location>
</feature>
<dbReference type="InterPro" id="IPR052948">
    <property type="entry name" value="Low_temp-induced_all0457"/>
</dbReference>
<evidence type="ECO:0008006" key="4">
    <source>
        <dbReference type="Google" id="ProtNLM"/>
    </source>
</evidence>
<dbReference type="EMBL" id="CP046522">
    <property type="protein sequence ID" value="QGU96599.1"/>
    <property type="molecule type" value="Genomic_DNA"/>
</dbReference>
<evidence type="ECO:0000313" key="2">
    <source>
        <dbReference type="EMBL" id="QGU96599.1"/>
    </source>
</evidence>
<reference evidence="2 3" key="1">
    <citation type="submission" date="2019-12" db="EMBL/GenBank/DDBJ databases">
        <title>Genome sequenceing of Clostridium bovifaecis.</title>
        <authorList>
            <person name="Yao Y."/>
        </authorList>
    </citation>
    <scope>NUCLEOTIDE SEQUENCE [LARGE SCALE GENOMIC DNA]</scope>
    <source>
        <strain evidence="2 3">BXX</strain>
    </source>
</reference>
<keyword evidence="1" id="KW-0812">Transmembrane</keyword>
<accession>A0A6I6ESJ3</accession>
<keyword evidence="3" id="KW-1185">Reference proteome</keyword>
<dbReference type="AlphaFoldDB" id="A0A6I6ESJ3"/>
<protein>
    <recommendedName>
        <fullName evidence="4">DUF1269 domain-containing protein</fullName>
    </recommendedName>
</protein>
<dbReference type="PANTHER" id="PTHR36109">
    <property type="entry name" value="MEMBRANE PROTEIN-RELATED"/>
    <property type="match status" value="1"/>
</dbReference>
<sequence>MKDEAETLRRQAEMQKEQQLQQQMKQRLENLPRFGHKRIAFFEEKTVMQRAIDELMNNNIVNLSSKTLTENFIQEVYDMYIFMPKEGTYTLTAAIAGGLLGAIAGVLHGKGRITLPFFSPISAGGSLVSTILGIGIGSILFSTFTAITMLYKPITKVNQGYGMLTIYSGIEDKQNIENYLKKYDPLNDPQG</sequence>